<dbReference type="PANTHER" id="PTHR12458">
    <property type="entry name" value="ORF PROTEIN"/>
    <property type="match status" value="1"/>
</dbReference>
<sequence>MIKEVNTRNNLFRVRSGENNLNDNEYLRNSHLEQESKQHFRKYRSKHMKLFPELYRSDVSIHPSYTKLKDLPYQVVCRQRLQNIKKQISAQLNREIMNFAMIQLFALDSIRIDRIFSFGMSPRITIVPDFATEKERRHIEEILQVSRILRMYRKSYQSGFLTILYSCGSAPLELWGMHVKNGYIRRVIDEEVKSLALELAGTNVATTYIYCPAEKKKVLGISLPFLIMIIKNMKRYFTFEITILDDKNMHRRFRVSNFQSTTRVRPFCTTMPIGLSGGWNQIQFNLADFTRRAYGSNYVETMRMQIHANCRVRRIYFASRLYSDEELPAEYKLFLPIHRKKCVREKPEDKEIKHEKPEVEEPPVLYKTPSEQIVKEEVKKEEEVEIEIPPEVPAPPEEVHIPETEIPIEHEMEEDEYEIEHEYEIDDRHIFEEEDTAIAAIEAAVEVVEEHEEEEDFILTDMAMEDEG</sequence>
<reference evidence="2 3" key="1">
    <citation type="journal article" date="2024" name="Ann. Entomol. Soc. Am.">
        <title>Genomic analyses of the southern and eastern yellowjacket wasps (Hymenoptera: Vespidae) reveal evolutionary signatures of social life.</title>
        <authorList>
            <person name="Catto M.A."/>
            <person name="Caine P.B."/>
            <person name="Orr S.E."/>
            <person name="Hunt B.G."/>
            <person name="Goodisman M.A.D."/>
        </authorList>
    </citation>
    <scope>NUCLEOTIDE SEQUENCE [LARGE SCALE GENOMIC DNA]</scope>
    <source>
        <strain evidence="2">233</strain>
        <tissue evidence="2">Head and thorax</tissue>
    </source>
</reference>
<feature type="domain" description="CFA20" evidence="1">
    <location>
        <begin position="151"/>
        <end position="334"/>
    </location>
</feature>
<comment type="caution">
    <text evidence="2">The sequence shown here is derived from an EMBL/GenBank/DDBJ whole genome shotgun (WGS) entry which is preliminary data.</text>
</comment>
<keyword evidence="3" id="KW-1185">Reference proteome</keyword>
<protein>
    <submittedName>
        <fullName evidence="2">Cilia- and flagella-associated protein 20-like</fullName>
    </submittedName>
</protein>
<name>A0ABD2BA90_VESSQ</name>
<proteinExistence type="predicted"/>
<dbReference type="InterPro" id="IPR040441">
    <property type="entry name" value="CFA20/CFAP20DC"/>
</dbReference>
<organism evidence="2 3">
    <name type="scientific">Vespula squamosa</name>
    <name type="common">Southern yellow jacket</name>
    <name type="synonym">Wasp</name>
    <dbReference type="NCBI Taxonomy" id="30214"/>
    <lineage>
        <taxon>Eukaryota</taxon>
        <taxon>Metazoa</taxon>
        <taxon>Ecdysozoa</taxon>
        <taxon>Arthropoda</taxon>
        <taxon>Hexapoda</taxon>
        <taxon>Insecta</taxon>
        <taxon>Pterygota</taxon>
        <taxon>Neoptera</taxon>
        <taxon>Endopterygota</taxon>
        <taxon>Hymenoptera</taxon>
        <taxon>Apocrita</taxon>
        <taxon>Aculeata</taxon>
        <taxon>Vespoidea</taxon>
        <taxon>Vespidae</taxon>
        <taxon>Vespinae</taxon>
        <taxon>Vespula</taxon>
    </lineage>
</organism>
<dbReference type="Proteomes" id="UP001607302">
    <property type="component" value="Unassembled WGS sequence"/>
</dbReference>
<evidence type="ECO:0000259" key="1">
    <source>
        <dbReference type="Pfam" id="PF05018"/>
    </source>
</evidence>
<gene>
    <name evidence="2" type="ORF">V1478_005940</name>
</gene>
<dbReference type="Pfam" id="PF05018">
    <property type="entry name" value="CFA20_dom"/>
    <property type="match status" value="1"/>
</dbReference>
<accession>A0ABD2BA90</accession>
<dbReference type="EMBL" id="JAUDFV010000130">
    <property type="protein sequence ID" value="KAL2729650.1"/>
    <property type="molecule type" value="Genomic_DNA"/>
</dbReference>
<dbReference type="Pfam" id="PF16037">
    <property type="entry name" value="DUF4790"/>
    <property type="match status" value="1"/>
</dbReference>
<dbReference type="AlphaFoldDB" id="A0ABD2BA90"/>
<evidence type="ECO:0000313" key="3">
    <source>
        <dbReference type="Proteomes" id="UP001607302"/>
    </source>
</evidence>
<dbReference type="InterPro" id="IPR032004">
    <property type="entry name" value="DUF4790"/>
</dbReference>
<dbReference type="InterPro" id="IPR007714">
    <property type="entry name" value="CFA20_dom"/>
</dbReference>
<evidence type="ECO:0000313" key="2">
    <source>
        <dbReference type="EMBL" id="KAL2729650.1"/>
    </source>
</evidence>